<keyword evidence="9" id="KW-0479">Metal-binding</keyword>
<evidence type="ECO:0000256" key="8">
    <source>
        <dbReference type="ARBA" id="ARBA00057946"/>
    </source>
</evidence>
<dbReference type="EMBL" id="JBJJXI010000027">
    <property type="protein sequence ID" value="KAL3403900.1"/>
    <property type="molecule type" value="Genomic_DNA"/>
</dbReference>
<dbReference type="SUPFAM" id="SSF51283">
    <property type="entry name" value="dUTPase-like"/>
    <property type="match status" value="1"/>
</dbReference>
<gene>
    <name evidence="11" type="ORF">TKK_003307</name>
</gene>
<dbReference type="NCBIfam" id="TIGR00576">
    <property type="entry name" value="dut"/>
    <property type="match status" value="1"/>
</dbReference>
<keyword evidence="5 9" id="KW-0460">Magnesium</keyword>
<dbReference type="CDD" id="cd07557">
    <property type="entry name" value="trimeric_dUTPase"/>
    <property type="match status" value="1"/>
</dbReference>
<keyword evidence="6 9" id="KW-0546">Nucleotide metabolism</keyword>
<dbReference type="Gene3D" id="2.70.40.10">
    <property type="match status" value="1"/>
</dbReference>
<dbReference type="Proteomes" id="UP001627154">
    <property type="component" value="Unassembled WGS sequence"/>
</dbReference>
<dbReference type="PANTHER" id="PTHR11241">
    <property type="entry name" value="DEOXYURIDINE 5'-TRIPHOSPHATE NUCLEOTIDOHYDROLASE"/>
    <property type="match status" value="1"/>
</dbReference>
<comment type="catalytic activity">
    <reaction evidence="7 9">
        <text>dUTP + H2O = dUMP + diphosphate + H(+)</text>
        <dbReference type="Rhea" id="RHEA:10248"/>
        <dbReference type="ChEBI" id="CHEBI:15377"/>
        <dbReference type="ChEBI" id="CHEBI:15378"/>
        <dbReference type="ChEBI" id="CHEBI:33019"/>
        <dbReference type="ChEBI" id="CHEBI:61555"/>
        <dbReference type="ChEBI" id="CHEBI:246422"/>
        <dbReference type="EC" id="3.6.1.23"/>
    </reaction>
</comment>
<comment type="pathway">
    <text evidence="2 9">Pyrimidine metabolism; dUMP biosynthesis; dUMP from dCTP (dUTP route): step 2/2.</text>
</comment>
<dbReference type="InterPro" id="IPR008181">
    <property type="entry name" value="dUTPase"/>
</dbReference>
<dbReference type="Pfam" id="PF00692">
    <property type="entry name" value="dUTPase"/>
    <property type="match status" value="1"/>
</dbReference>
<evidence type="ECO:0000313" key="11">
    <source>
        <dbReference type="EMBL" id="KAL3403900.1"/>
    </source>
</evidence>
<evidence type="ECO:0000256" key="1">
    <source>
        <dbReference type="ARBA" id="ARBA00001946"/>
    </source>
</evidence>
<dbReference type="InterPro" id="IPR033704">
    <property type="entry name" value="dUTPase_trimeric"/>
</dbReference>
<evidence type="ECO:0000256" key="9">
    <source>
        <dbReference type="RuleBase" id="RU367024"/>
    </source>
</evidence>
<dbReference type="NCBIfam" id="NF001862">
    <property type="entry name" value="PRK00601.1"/>
    <property type="match status" value="1"/>
</dbReference>
<dbReference type="GO" id="GO:0000287">
    <property type="term" value="F:magnesium ion binding"/>
    <property type="evidence" value="ECO:0007669"/>
    <property type="project" value="UniProtKB-UniRule"/>
</dbReference>
<evidence type="ECO:0000256" key="2">
    <source>
        <dbReference type="ARBA" id="ARBA00005142"/>
    </source>
</evidence>
<keyword evidence="4 9" id="KW-0378">Hydrolase</keyword>
<keyword evidence="12" id="KW-1185">Reference proteome</keyword>
<evidence type="ECO:0000256" key="3">
    <source>
        <dbReference type="ARBA" id="ARBA00006581"/>
    </source>
</evidence>
<comment type="caution">
    <text evidence="11">The sequence shown here is derived from an EMBL/GenBank/DDBJ whole genome shotgun (WGS) entry which is preliminary data.</text>
</comment>
<protein>
    <recommendedName>
        <fullName evidence="9">Deoxyuridine 5'-triphosphate nucleotidohydrolase</fullName>
        <shortName evidence="9">dUTPase</shortName>
        <ecNumber evidence="9">3.6.1.23</ecNumber>
    </recommendedName>
    <alternativeName>
        <fullName evidence="9">dUTP pyrophosphatase</fullName>
    </alternativeName>
</protein>
<dbReference type="GO" id="GO:0006226">
    <property type="term" value="P:dUMP biosynthetic process"/>
    <property type="evidence" value="ECO:0007669"/>
    <property type="project" value="UniProtKB-UniRule"/>
</dbReference>
<organism evidence="11 12">
    <name type="scientific">Trichogramma kaykai</name>
    <dbReference type="NCBI Taxonomy" id="54128"/>
    <lineage>
        <taxon>Eukaryota</taxon>
        <taxon>Metazoa</taxon>
        <taxon>Ecdysozoa</taxon>
        <taxon>Arthropoda</taxon>
        <taxon>Hexapoda</taxon>
        <taxon>Insecta</taxon>
        <taxon>Pterygota</taxon>
        <taxon>Neoptera</taxon>
        <taxon>Endopterygota</taxon>
        <taxon>Hymenoptera</taxon>
        <taxon>Apocrita</taxon>
        <taxon>Proctotrupomorpha</taxon>
        <taxon>Chalcidoidea</taxon>
        <taxon>Trichogrammatidae</taxon>
        <taxon>Trichogramma</taxon>
    </lineage>
</organism>
<accession>A0ABD2XFG0</accession>
<dbReference type="InterPro" id="IPR036157">
    <property type="entry name" value="dUTPase-like_sf"/>
</dbReference>
<comment type="similarity">
    <text evidence="3 9">Belongs to the dUTPase family.</text>
</comment>
<evidence type="ECO:0000259" key="10">
    <source>
        <dbReference type="Pfam" id="PF00692"/>
    </source>
</evidence>
<dbReference type="PANTHER" id="PTHR11241:SF0">
    <property type="entry name" value="DEOXYURIDINE 5'-TRIPHOSPHATE NUCLEOTIDOHYDROLASE"/>
    <property type="match status" value="1"/>
</dbReference>
<evidence type="ECO:0000313" key="12">
    <source>
        <dbReference type="Proteomes" id="UP001627154"/>
    </source>
</evidence>
<feature type="domain" description="dUTPase-like" evidence="10">
    <location>
        <begin position="19"/>
        <end position="145"/>
    </location>
</feature>
<evidence type="ECO:0000256" key="4">
    <source>
        <dbReference type="ARBA" id="ARBA00022801"/>
    </source>
</evidence>
<dbReference type="EC" id="3.6.1.23" evidence="9"/>
<evidence type="ECO:0000256" key="7">
    <source>
        <dbReference type="ARBA" id="ARBA00047686"/>
    </source>
</evidence>
<dbReference type="FunFam" id="2.70.40.10:FF:000004">
    <property type="entry name" value="Deoxyuridine triphosphatase"/>
    <property type="match status" value="1"/>
</dbReference>
<evidence type="ECO:0000256" key="5">
    <source>
        <dbReference type="ARBA" id="ARBA00022842"/>
    </source>
</evidence>
<comment type="function">
    <text evidence="9">Involved in nucleotide metabolism via production of dUMP, the immediate precursor of thymidine nucleotides, and decreases the intracellular concentration of dUTP so that uracil cannot be incorporated into DNA.</text>
</comment>
<sequence length="147" mass="15813">MPSNDKCLLKFVKMTDKAFTPTKGSDKSAGYDLKSAYDHIVPARGKALIKTDLLFAVPEGTYGRVAPRSGLALKNFIDVGAGVVDSDYRGEVGVVLFNHSDTDFIVKPGDRVAQFICEKIAYPELEECTSLDKTIRGAGGFGSTGMN</sequence>
<proteinExistence type="inferred from homology"/>
<evidence type="ECO:0000256" key="6">
    <source>
        <dbReference type="ARBA" id="ARBA00023080"/>
    </source>
</evidence>
<dbReference type="GO" id="GO:0046081">
    <property type="term" value="P:dUTP catabolic process"/>
    <property type="evidence" value="ECO:0007669"/>
    <property type="project" value="UniProtKB-UniRule"/>
</dbReference>
<reference evidence="11 12" key="1">
    <citation type="journal article" date="2024" name="bioRxiv">
        <title>A reference genome for Trichogramma kaykai: A tiny desert-dwelling parasitoid wasp with competing sex-ratio distorters.</title>
        <authorList>
            <person name="Culotta J."/>
            <person name="Lindsey A.R."/>
        </authorList>
    </citation>
    <scope>NUCLEOTIDE SEQUENCE [LARGE SCALE GENOMIC DNA]</scope>
    <source>
        <strain evidence="11 12">KSX58</strain>
    </source>
</reference>
<comment type="cofactor">
    <cofactor evidence="1 9">
        <name>Mg(2+)</name>
        <dbReference type="ChEBI" id="CHEBI:18420"/>
    </cofactor>
</comment>
<comment type="function">
    <text evidence="8">Catalyzes the cleavage of 2'-deoxyuridine 5'-triphosphate (dUTP) into 2'-deoxyuridine 5'-monophosphate (dUMP) and inorganic pyrophosphate and through its action efficiently prevents uracil misincorporation into DNA and at the same time provides dUMP, the substrate for de novo thymidylate biosynthesis. Inhibits peroxisome proliferator-activated receptor (PPAR) activity by binding of its N-terminal to PPAR, preventing the latter's dimerization with retinoid X receptor. Essential for embryonic development.</text>
</comment>
<name>A0ABD2XFG0_9HYME</name>
<dbReference type="InterPro" id="IPR029054">
    <property type="entry name" value="dUTPase-like"/>
</dbReference>
<dbReference type="AlphaFoldDB" id="A0ABD2XFG0"/>
<dbReference type="GO" id="GO:0004170">
    <property type="term" value="F:dUTP diphosphatase activity"/>
    <property type="evidence" value="ECO:0007669"/>
    <property type="project" value="UniProtKB-UniRule"/>
</dbReference>